<dbReference type="EMBL" id="JBHTLD010000105">
    <property type="protein sequence ID" value="MFD1186963.1"/>
    <property type="molecule type" value="Genomic_DNA"/>
</dbReference>
<feature type="transmembrane region" description="Helical" evidence="4">
    <location>
        <begin position="120"/>
        <end position="141"/>
    </location>
</feature>
<comment type="caution">
    <text evidence="6">The sequence shown here is derived from an EMBL/GenBank/DDBJ whole genome shotgun (WGS) entry which is preliminary data.</text>
</comment>
<dbReference type="Pfam" id="PF13432">
    <property type="entry name" value="TPR_16"/>
    <property type="match status" value="1"/>
</dbReference>
<feature type="repeat" description="TPR" evidence="3">
    <location>
        <begin position="216"/>
        <end position="249"/>
    </location>
</feature>
<dbReference type="InterPro" id="IPR019734">
    <property type="entry name" value="TPR_rpt"/>
</dbReference>
<protein>
    <submittedName>
        <fullName evidence="6">DnaJ domain-containing protein</fullName>
    </submittedName>
</protein>
<dbReference type="InterPro" id="IPR011990">
    <property type="entry name" value="TPR-like_helical_dom_sf"/>
</dbReference>
<proteinExistence type="predicted"/>
<name>A0ABW3SQJ9_9BACT</name>
<sequence>MEYNYYNILGISPTATAQQIKAAYKQLALKYHPDRNPGDTHAEEMFKLVNAANQTLSNPGKRALYDMRLQYQREQQRRVVYYQAQHQGQQQYTTRPPAGVSERYYKTRHSTNHRFSRKDWYITLAFVGGIVIFSLLLKFVMDHVAGEDNYKTAMAYIADGKYDSAHTLLNDAIDFIPDHAGAYEARAGIELDVYENYNYALRDLNRSIALQEHPPAHLYYMRGRSYQQLSQHQKAEQDLTQALSLNKQLWLAYLRRGEVRLFYLKRYDAAITDLTEFLKHTTTNEQAVEALTYRGFAYYKKGEGEAAERDYRAALAKDKENGRLYYLLGRTEFELQQSDSACAHFYKSYQLGYSAALAELRGRCQE</sequence>
<dbReference type="RefSeq" id="WP_377527941.1">
    <property type="nucleotide sequence ID" value="NZ_JBHTLD010000105.1"/>
</dbReference>
<evidence type="ECO:0000256" key="4">
    <source>
        <dbReference type="SAM" id="Phobius"/>
    </source>
</evidence>
<dbReference type="CDD" id="cd06257">
    <property type="entry name" value="DnaJ"/>
    <property type="match status" value="1"/>
</dbReference>
<dbReference type="InterPro" id="IPR018253">
    <property type="entry name" value="DnaJ_domain_CS"/>
</dbReference>
<evidence type="ECO:0000256" key="3">
    <source>
        <dbReference type="PROSITE-ProRule" id="PRU00339"/>
    </source>
</evidence>
<dbReference type="SUPFAM" id="SSF46565">
    <property type="entry name" value="Chaperone J-domain"/>
    <property type="match status" value="1"/>
</dbReference>
<dbReference type="SMART" id="SM00271">
    <property type="entry name" value="DnaJ"/>
    <property type="match status" value="1"/>
</dbReference>
<organism evidence="6 7">
    <name type="scientific">Pontibacter rugosus</name>
    <dbReference type="NCBI Taxonomy" id="1745966"/>
    <lineage>
        <taxon>Bacteria</taxon>
        <taxon>Pseudomonadati</taxon>
        <taxon>Bacteroidota</taxon>
        <taxon>Cytophagia</taxon>
        <taxon>Cytophagales</taxon>
        <taxon>Hymenobacteraceae</taxon>
        <taxon>Pontibacter</taxon>
    </lineage>
</organism>
<dbReference type="InterPro" id="IPR001623">
    <property type="entry name" value="DnaJ_domain"/>
</dbReference>
<evidence type="ECO:0000256" key="1">
    <source>
        <dbReference type="ARBA" id="ARBA00022737"/>
    </source>
</evidence>
<dbReference type="PANTHER" id="PTHR45188:SF2">
    <property type="entry name" value="DNAJ HOMOLOG SUBFAMILY C MEMBER 7"/>
    <property type="match status" value="1"/>
</dbReference>
<dbReference type="PROSITE" id="PS00636">
    <property type="entry name" value="DNAJ_1"/>
    <property type="match status" value="1"/>
</dbReference>
<keyword evidence="7" id="KW-1185">Reference proteome</keyword>
<dbReference type="Gene3D" id="1.10.287.110">
    <property type="entry name" value="DnaJ domain"/>
    <property type="match status" value="1"/>
</dbReference>
<dbReference type="PRINTS" id="PR00625">
    <property type="entry name" value="JDOMAIN"/>
</dbReference>
<dbReference type="Pfam" id="PF00226">
    <property type="entry name" value="DnaJ"/>
    <property type="match status" value="1"/>
</dbReference>
<evidence type="ECO:0000256" key="2">
    <source>
        <dbReference type="ARBA" id="ARBA00022803"/>
    </source>
</evidence>
<evidence type="ECO:0000313" key="7">
    <source>
        <dbReference type="Proteomes" id="UP001597094"/>
    </source>
</evidence>
<dbReference type="Proteomes" id="UP001597094">
    <property type="component" value="Unassembled WGS sequence"/>
</dbReference>
<dbReference type="Pfam" id="PF13181">
    <property type="entry name" value="TPR_8"/>
    <property type="match status" value="1"/>
</dbReference>
<keyword evidence="2 3" id="KW-0802">TPR repeat</keyword>
<dbReference type="PROSITE" id="PS50076">
    <property type="entry name" value="DNAJ_2"/>
    <property type="match status" value="1"/>
</dbReference>
<keyword evidence="4" id="KW-0812">Transmembrane</keyword>
<gene>
    <name evidence="6" type="ORF">ACFQ2O_12170</name>
</gene>
<feature type="domain" description="J" evidence="5">
    <location>
        <begin position="4"/>
        <end position="69"/>
    </location>
</feature>
<keyword evidence="4" id="KW-0472">Membrane</keyword>
<keyword evidence="1" id="KW-0677">Repeat</keyword>
<keyword evidence="4" id="KW-1133">Transmembrane helix</keyword>
<reference evidence="7" key="1">
    <citation type="journal article" date="2019" name="Int. J. Syst. Evol. Microbiol.">
        <title>The Global Catalogue of Microorganisms (GCM) 10K type strain sequencing project: providing services to taxonomists for standard genome sequencing and annotation.</title>
        <authorList>
            <consortium name="The Broad Institute Genomics Platform"/>
            <consortium name="The Broad Institute Genome Sequencing Center for Infectious Disease"/>
            <person name="Wu L."/>
            <person name="Ma J."/>
        </authorList>
    </citation>
    <scope>NUCLEOTIDE SEQUENCE [LARGE SCALE GENOMIC DNA]</scope>
    <source>
        <strain evidence="7">JCM 31319</strain>
    </source>
</reference>
<accession>A0ABW3SQJ9</accession>
<dbReference type="InterPro" id="IPR036869">
    <property type="entry name" value="J_dom_sf"/>
</dbReference>
<dbReference type="Gene3D" id="1.25.40.10">
    <property type="entry name" value="Tetratricopeptide repeat domain"/>
    <property type="match status" value="3"/>
</dbReference>
<evidence type="ECO:0000313" key="6">
    <source>
        <dbReference type="EMBL" id="MFD1186963.1"/>
    </source>
</evidence>
<dbReference type="PANTHER" id="PTHR45188">
    <property type="entry name" value="DNAJ PROTEIN P58IPK HOMOLOG"/>
    <property type="match status" value="1"/>
</dbReference>
<evidence type="ECO:0000259" key="5">
    <source>
        <dbReference type="PROSITE" id="PS50076"/>
    </source>
</evidence>
<dbReference type="SUPFAM" id="SSF48452">
    <property type="entry name" value="TPR-like"/>
    <property type="match status" value="1"/>
</dbReference>
<dbReference type="SMART" id="SM00028">
    <property type="entry name" value="TPR"/>
    <property type="match status" value="6"/>
</dbReference>
<dbReference type="PROSITE" id="PS50005">
    <property type="entry name" value="TPR"/>
    <property type="match status" value="2"/>
</dbReference>
<feature type="repeat" description="TPR" evidence="3">
    <location>
        <begin position="288"/>
        <end position="321"/>
    </location>
</feature>